<dbReference type="Proteomes" id="UP000253606">
    <property type="component" value="Chromosome"/>
</dbReference>
<dbReference type="Gene3D" id="3.30.1360.170">
    <property type="match status" value="2"/>
</dbReference>
<dbReference type="GO" id="GO:0004799">
    <property type="term" value="F:thymidylate synthase activity"/>
    <property type="evidence" value="ECO:0007669"/>
    <property type="project" value="TreeGrafter"/>
</dbReference>
<evidence type="ECO:0000313" key="1">
    <source>
        <dbReference type="EMBL" id="AXC10428.1"/>
    </source>
</evidence>
<dbReference type="PROSITE" id="PS51331">
    <property type="entry name" value="THYX"/>
    <property type="match status" value="2"/>
</dbReference>
<proteinExistence type="predicted"/>
<dbReference type="KEGG" id="abas:ACPOL_1077"/>
<dbReference type="EMBL" id="CP030840">
    <property type="protein sequence ID" value="AXC10428.1"/>
    <property type="molecule type" value="Genomic_DNA"/>
</dbReference>
<dbReference type="GO" id="GO:0050797">
    <property type="term" value="F:thymidylate synthase (FAD) activity"/>
    <property type="evidence" value="ECO:0007669"/>
    <property type="project" value="InterPro"/>
</dbReference>
<organism evidence="1 2">
    <name type="scientific">Acidisarcina polymorpha</name>
    <dbReference type="NCBI Taxonomy" id="2211140"/>
    <lineage>
        <taxon>Bacteria</taxon>
        <taxon>Pseudomonadati</taxon>
        <taxon>Acidobacteriota</taxon>
        <taxon>Terriglobia</taxon>
        <taxon>Terriglobales</taxon>
        <taxon>Acidobacteriaceae</taxon>
        <taxon>Acidisarcina</taxon>
    </lineage>
</organism>
<dbReference type="OrthoDB" id="9780625at2"/>
<dbReference type="GO" id="GO:0070402">
    <property type="term" value="F:NADPH binding"/>
    <property type="evidence" value="ECO:0007669"/>
    <property type="project" value="TreeGrafter"/>
</dbReference>
<dbReference type="RefSeq" id="WP_114206064.1">
    <property type="nucleotide sequence ID" value="NZ_CP030840.1"/>
</dbReference>
<dbReference type="GO" id="GO:0050660">
    <property type="term" value="F:flavin adenine dinucleotide binding"/>
    <property type="evidence" value="ECO:0007669"/>
    <property type="project" value="InterPro"/>
</dbReference>
<dbReference type="PANTHER" id="PTHR34934">
    <property type="entry name" value="FLAVIN-DEPENDENT THYMIDYLATE SYNTHASE"/>
    <property type="match status" value="1"/>
</dbReference>
<dbReference type="Pfam" id="PF02511">
    <property type="entry name" value="Thy1"/>
    <property type="match status" value="2"/>
</dbReference>
<accession>A0A2Z5FUA3</accession>
<dbReference type="GO" id="GO:0006231">
    <property type="term" value="P:dTMP biosynthetic process"/>
    <property type="evidence" value="ECO:0007669"/>
    <property type="project" value="InterPro"/>
</dbReference>
<evidence type="ECO:0000313" key="2">
    <source>
        <dbReference type="Proteomes" id="UP000253606"/>
    </source>
</evidence>
<keyword evidence="2" id="KW-1185">Reference proteome</keyword>
<dbReference type="InterPro" id="IPR003669">
    <property type="entry name" value="Thymidylate_synthase_ThyX"/>
</dbReference>
<reference evidence="1 2" key="1">
    <citation type="journal article" date="2018" name="Front. Microbiol.">
        <title>Hydrolytic Capabilities as a Key to Environmental Success: Chitinolytic and Cellulolytic Acidobacteria From Acidic Sub-arctic Soils and Boreal Peatlands.</title>
        <authorList>
            <person name="Belova S.E."/>
            <person name="Ravin N.V."/>
            <person name="Pankratov T.A."/>
            <person name="Rakitin A.L."/>
            <person name="Ivanova A.A."/>
            <person name="Beletsky A.V."/>
            <person name="Mardanov A.V."/>
            <person name="Sinninghe Damste J.S."/>
            <person name="Dedysh S.N."/>
        </authorList>
    </citation>
    <scope>NUCLEOTIDE SEQUENCE [LARGE SCALE GENOMIC DNA]</scope>
    <source>
        <strain evidence="1 2">SBC82</strain>
    </source>
</reference>
<sequence>MPTHITPSGPSAAPAGEHAENRTEVFAIHGADPEVLAYAMAKYSRSSLSMKQSLREISSQRAEQFLNTFYFQYGHRSIADLAHVAFAIERLSLLAAIALVDEQRWDGQERSTRYQNFLKGGWYLPDFGLDTEAREQYSSAIELLFSRYHGTSQAMLEYFKSTTPKPEEMKADAYERTLKARSFDVARYLLPLATNTSLGQIVNARTLETQISRLLSDPHEEVRQLGEKLRDAASGAAWNVHGAELAALQAEIAAADPSLGARAAELLTRDVKVAPTLVKYAVPSDYALATRRELEQAAQELMAEAPIDPAPVVDLVERDEPLEVELAATLLYGASHYSYRQIRDCVTQLPEARRNEIVDLGLRHRGRHDDLLREFSAGQTLRFDILMDIGGFRDMHRHRKCTQILQPFTHLHGYDFPEFLEEAGFGAGYRLTIGAAHETYRNLKNKVADASAQYVLPLGTRVRALFKMDFAEALYISELRSTPQGHFSYRRVAWEMYKAVARQHPSLAKYFRIRDVTEPIDLLKR</sequence>
<gene>
    <name evidence="1" type="ORF">ACPOL_1077</name>
</gene>
<dbReference type="CDD" id="cd20175">
    <property type="entry name" value="ThyX"/>
    <property type="match status" value="1"/>
</dbReference>
<dbReference type="InterPro" id="IPR036098">
    <property type="entry name" value="Thymidylate_synthase_ThyX_sf"/>
</dbReference>
<dbReference type="PANTHER" id="PTHR34934:SF1">
    <property type="entry name" value="FLAVIN-DEPENDENT THYMIDYLATE SYNTHASE"/>
    <property type="match status" value="1"/>
</dbReference>
<protein>
    <submittedName>
        <fullName evidence="1">Thymidylate synthase thyX</fullName>
    </submittedName>
</protein>
<name>A0A2Z5FUA3_9BACT</name>
<dbReference type="AlphaFoldDB" id="A0A2Z5FUA3"/>
<dbReference type="SUPFAM" id="SSF69796">
    <property type="entry name" value="Thymidylate synthase-complementing protein Thy1"/>
    <property type="match status" value="2"/>
</dbReference>